<accession>A0A2K8UGL6</accession>
<feature type="region of interest" description="Disordered" evidence="1">
    <location>
        <begin position="90"/>
        <end position="139"/>
    </location>
</feature>
<dbReference type="AlphaFoldDB" id="A0A2K8UGL6"/>
<sequence>MARPSGSEFDSEFFEAGAELAVFHLEAGARAFADYSRAMVEDLGAKVRPYLRGLYEGARHWPGFDTTGMTPIIEMDAEVAAMERGNQETAAQAQIAPHGGNLYGDLPEGTAQDPASPRQICDSIQGRRNPNLVQGHETE</sequence>
<dbReference type="KEGG" id="tsy:THSYN_27215"/>
<organism evidence="2 3">
    <name type="scientific">Candidatus Thiodictyon syntrophicum</name>
    <dbReference type="NCBI Taxonomy" id="1166950"/>
    <lineage>
        <taxon>Bacteria</taxon>
        <taxon>Pseudomonadati</taxon>
        <taxon>Pseudomonadota</taxon>
        <taxon>Gammaproteobacteria</taxon>
        <taxon>Chromatiales</taxon>
        <taxon>Chromatiaceae</taxon>
        <taxon>Thiodictyon</taxon>
    </lineage>
</organism>
<evidence type="ECO:0000313" key="3">
    <source>
        <dbReference type="Proteomes" id="UP000232638"/>
    </source>
</evidence>
<proteinExistence type="predicted"/>
<keyword evidence="3" id="KW-1185">Reference proteome</keyword>
<dbReference type="EMBL" id="CP020370">
    <property type="protein sequence ID" value="AUB84261.1"/>
    <property type="molecule type" value="Genomic_DNA"/>
</dbReference>
<gene>
    <name evidence="2" type="ORF">THSYN_27215</name>
</gene>
<evidence type="ECO:0000256" key="1">
    <source>
        <dbReference type="SAM" id="MobiDB-lite"/>
    </source>
</evidence>
<evidence type="ECO:0000313" key="2">
    <source>
        <dbReference type="EMBL" id="AUB84261.1"/>
    </source>
</evidence>
<dbReference type="Proteomes" id="UP000232638">
    <property type="component" value="Chromosome"/>
</dbReference>
<reference evidence="2 3" key="1">
    <citation type="submission" date="2017-03" db="EMBL/GenBank/DDBJ databases">
        <title>Complete genome sequence of Candidatus 'Thiodictyon syntrophicum' sp. nov. strain Cad16T, a photolithoautotroph purple sulfur bacterium isolated from an alpine meromictic lake.</title>
        <authorList>
            <person name="Luedin S.M."/>
            <person name="Pothier J.F."/>
            <person name="Danza F."/>
            <person name="Storelli N."/>
            <person name="Wittwer M."/>
            <person name="Tonolla M."/>
        </authorList>
    </citation>
    <scope>NUCLEOTIDE SEQUENCE [LARGE SCALE GENOMIC DNA]</scope>
    <source>
        <strain evidence="2 3">Cad16T</strain>
    </source>
</reference>
<name>A0A2K8UGL6_9GAMM</name>
<protein>
    <submittedName>
        <fullName evidence="2">Uncharacterized protein</fullName>
    </submittedName>
</protein>